<dbReference type="Proteomes" id="UP000237000">
    <property type="component" value="Unassembled WGS sequence"/>
</dbReference>
<dbReference type="InParanoid" id="A0A2P5CTZ5"/>
<dbReference type="AlphaFoldDB" id="A0A2P5CTZ5"/>
<keyword evidence="1" id="KW-0732">Signal</keyword>
<feature type="signal peptide" evidence="1">
    <location>
        <begin position="1"/>
        <end position="24"/>
    </location>
</feature>
<accession>A0A2P5CTZ5</accession>
<evidence type="ECO:0000313" key="2">
    <source>
        <dbReference type="EMBL" id="PON64481.1"/>
    </source>
</evidence>
<proteinExistence type="predicted"/>
<evidence type="ECO:0000256" key="1">
    <source>
        <dbReference type="SAM" id="SignalP"/>
    </source>
</evidence>
<feature type="chain" id="PRO_5015144630" description="Root meristem growth factor" evidence="1">
    <location>
        <begin position="25"/>
        <end position="135"/>
    </location>
</feature>
<dbReference type="OrthoDB" id="894015at2759"/>
<comment type="caution">
    <text evidence="2">The sequence shown here is derived from an EMBL/GenBank/DDBJ whole genome shotgun (WGS) entry which is preliminary data.</text>
</comment>
<dbReference type="EMBL" id="JXTC01000328">
    <property type="protein sequence ID" value="PON64481.1"/>
    <property type="molecule type" value="Genomic_DNA"/>
</dbReference>
<evidence type="ECO:0008006" key="4">
    <source>
        <dbReference type="Google" id="ProtNLM"/>
    </source>
</evidence>
<sequence>MELVMVVITLTCIFLSAFLTPCSSLPIQAQSSYKQAKFEAQPSLPTLSRKLRFTEEVNFVRQAVVPESMSNNKHMENVSGDKPQKNKEVVLHGSRGTWQEEWAEGTDASNFFTMDYAKVKRRRPIHNKSVPVLRP</sequence>
<protein>
    <recommendedName>
        <fullName evidence="4">Root meristem growth factor</fullName>
    </recommendedName>
</protein>
<organism evidence="2 3">
    <name type="scientific">Trema orientale</name>
    <name type="common">Charcoal tree</name>
    <name type="synonym">Celtis orientalis</name>
    <dbReference type="NCBI Taxonomy" id="63057"/>
    <lineage>
        <taxon>Eukaryota</taxon>
        <taxon>Viridiplantae</taxon>
        <taxon>Streptophyta</taxon>
        <taxon>Embryophyta</taxon>
        <taxon>Tracheophyta</taxon>
        <taxon>Spermatophyta</taxon>
        <taxon>Magnoliopsida</taxon>
        <taxon>eudicotyledons</taxon>
        <taxon>Gunneridae</taxon>
        <taxon>Pentapetalae</taxon>
        <taxon>rosids</taxon>
        <taxon>fabids</taxon>
        <taxon>Rosales</taxon>
        <taxon>Cannabaceae</taxon>
        <taxon>Trema</taxon>
    </lineage>
</organism>
<name>A0A2P5CTZ5_TREOI</name>
<evidence type="ECO:0000313" key="3">
    <source>
        <dbReference type="Proteomes" id="UP000237000"/>
    </source>
</evidence>
<reference evidence="3" key="1">
    <citation type="submission" date="2016-06" db="EMBL/GenBank/DDBJ databases">
        <title>Parallel loss of symbiosis genes in relatives of nitrogen-fixing non-legume Parasponia.</title>
        <authorList>
            <person name="Van Velzen R."/>
            <person name="Holmer R."/>
            <person name="Bu F."/>
            <person name="Rutten L."/>
            <person name="Van Zeijl A."/>
            <person name="Liu W."/>
            <person name="Santuari L."/>
            <person name="Cao Q."/>
            <person name="Sharma T."/>
            <person name="Shen D."/>
            <person name="Roswanjaya Y."/>
            <person name="Wardhani T."/>
            <person name="Kalhor M.S."/>
            <person name="Jansen J."/>
            <person name="Van den Hoogen J."/>
            <person name="Gungor B."/>
            <person name="Hartog M."/>
            <person name="Hontelez J."/>
            <person name="Verver J."/>
            <person name="Yang W.-C."/>
            <person name="Schijlen E."/>
            <person name="Repin R."/>
            <person name="Schilthuizen M."/>
            <person name="Schranz E."/>
            <person name="Heidstra R."/>
            <person name="Miyata K."/>
            <person name="Fedorova E."/>
            <person name="Kohlen W."/>
            <person name="Bisseling T."/>
            <person name="Smit S."/>
            <person name="Geurts R."/>
        </authorList>
    </citation>
    <scope>NUCLEOTIDE SEQUENCE [LARGE SCALE GENOMIC DNA]</scope>
    <source>
        <strain evidence="3">cv. RG33-2</strain>
    </source>
</reference>
<keyword evidence="3" id="KW-1185">Reference proteome</keyword>
<gene>
    <name evidence="2" type="ORF">TorRG33x02_273300</name>
</gene>